<dbReference type="AlphaFoldDB" id="A0A935T9N8"/>
<protein>
    <submittedName>
        <fullName evidence="1">Uncharacterized protein</fullName>
    </submittedName>
</protein>
<dbReference type="EMBL" id="JADJOT010000009">
    <property type="protein sequence ID" value="MBK7954636.1"/>
    <property type="molecule type" value="Genomic_DNA"/>
</dbReference>
<name>A0A935T9N8_9PROT</name>
<organism evidence="1 2">
    <name type="scientific">Candidatus Accumulibacter affinis</name>
    <dbReference type="NCBI Taxonomy" id="2954384"/>
    <lineage>
        <taxon>Bacteria</taxon>
        <taxon>Pseudomonadati</taxon>
        <taxon>Pseudomonadota</taxon>
        <taxon>Betaproteobacteria</taxon>
        <taxon>Candidatus Accumulibacter</taxon>
    </lineage>
</organism>
<reference evidence="1 2" key="1">
    <citation type="submission" date="2020-10" db="EMBL/GenBank/DDBJ databases">
        <title>Connecting structure to function with the recovery of over 1000 high-quality activated sludge metagenome-assembled genomes encoding full-length rRNA genes using long-read sequencing.</title>
        <authorList>
            <person name="Singleton C.M."/>
            <person name="Petriglieri F."/>
            <person name="Kristensen J.M."/>
            <person name="Kirkegaard R.H."/>
            <person name="Michaelsen T.Y."/>
            <person name="Andersen M.H."/>
            <person name="Karst S.M."/>
            <person name="Dueholm M.S."/>
            <person name="Nielsen P.H."/>
            <person name="Albertsen M."/>
        </authorList>
    </citation>
    <scope>NUCLEOTIDE SEQUENCE [LARGE SCALE GENOMIC DNA]</scope>
    <source>
        <strain evidence="1">Fred_18-Q3-R57-64_BAT3C.720</strain>
    </source>
</reference>
<evidence type="ECO:0000313" key="1">
    <source>
        <dbReference type="EMBL" id="MBK7954636.1"/>
    </source>
</evidence>
<comment type="caution">
    <text evidence="1">The sequence shown here is derived from an EMBL/GenBank/DDBJ whole genome shotgun (WGS) entry which is preliminary data.</text>
</comment>
<accession>A0A935T9N8</accession>
<sequence>MVLTVGSAACPAASTGRARYSIKLLRTKVFRGVTFRHFDAALVESAKLLEKKTKLAIAGLFVGQPCAFVYTRSGCLVD</sequence>
<dbReference type="Proteomes" id="UP000706151">
    <property type="component" value="Unassembled WGS sequence"/>
</dbReference>
<proteinExistence type="predicted"/>
<evidence type="ECO:0000313" key="2">
    <source>
        <dbReference type="Proteomes" id="UP000706151"/>
    </source>
</evidence>
<gene>
    <name evidence="1" type="ORF">IPK02_12150</name>
</gene>